<proteinExistence type="predicted"/>
<dbReference type="AlphaFoldDB" id="A0A346PQJ8"/>
<dbReference type="EMBL" id="CP027033">
    <property type="protein sequence ID" value="AXR81793.1"/>
    <property type="molecule type" value="Genomic_DNA"/>
</dbReference>
<accession>A0A346PQJ8</accession>
<dbReference type="KEGG" id="nag:AArcMg_1785"/>
<organism evidence="1 2">
    <name type="scientific">Natrarchaeobaculum sulfurireducens</name>
    <dbReference type="NCBI Taxonomy" id="2044521"/>
    <lineage>
        <taxon>Archaea</taxon>
        <taxon>Methanobacteriati</taxon>
        <taxon>Methanobacteriota</taxon>
        <taxon>Stenosarchaea group</taxon>
        <taxon>Halobacteria</taxon>
        <taxon>Halobacteriales</taxon>
        <taxon>Natrialbaceae</taxon>
        <taxon>Natrarchaeobaculum</taxon>
    </lineage>
</organism>
<evidence type="ECO:0000313" key="1">
    <source>
        <dbReference type="EMBL" id="AXR81793.1"/>
    </source>
</evidence>
<gene>
    <name evidence="1" type="ORF">AArcMg_1785</name>
</gene>
<name>A0A346PQJ8_9EURY</name>
<sequence>MIHQHAQDDLVILAALARYSHDFRSAEPGNAQRAWWMAQKIADQHGLDPSEAVLQLESR</sequence>
<reference evidence="2" key="1">
    <citation type="submission" date="2018-02" db="EMBL/GenBank/DDBJ databases">
        <title>Phenotypic and genomic properties of facultatively anaerobic sulfur-reducing natronoarchaea from hypersaline soda lakes.</title>
        <authorList>
            <person name="Sorokin D.Y."/>
            <person name="Kublanov I.V."/>
            <person name="Roman P."/>
            <person name="Sinninghe Damste J.S."/>
            <person name="Golyshin P.N."/>
            <person name="Rojo D."/>
            <person name="Ciordia S."/>
            <person name="Mena M.D.C."/>
            <person name="Ferrer M."/>
            <person name="Messina E."/>
            <person name="Smedile F."/>
            <person name="La Spada G."/>
            <person name="La Cono V."/>
            <person name="Yakimov M.M."/>
        </authorList>
    </citation>
    <scope>NUCLEOTIDE SEQUENCE [LARGE SCALE GENOMIC DNA]</scope>
    <source>
        <strain evidence="2">AArc-Mg</strain>
    </source>
</reference>
<protein>
    <submittedName>
        <fullName evidence="1">Uncharacterized protein</fullName>
    </submittedName>
</protein>
<dbReference type="Proteomes" id="UP000258613">
    <property type="component" value="Chromosome"/>
</dbReference>
<evidence type="ECO:0000313" key="2">
    <source>
        <dbReference type="Proteomes" id="UP000258613"/>
    </source>
</evidence>
<keyword evidence="2" id="KW-1185">Reference proteome</keyword>